<comment type="caution">
    <text evidence="1">The sequence shown here is derived from an EMBL/GenBank/DDBJ whole genome shotgun (WGS) entry which is preliminary data.</text>
</comment>
<keyword evidence="3" id="KW-1185">Reference proteome</keyword>
<reference evidence="1" key="1">
    <citation type="submission" date="2014-10" db="EMBL/GenBank/DDBJ databases">
        <authorList>
            <person name="Seo M.-J."/>
            <person name="Seok Y.J."/>
            <person name="Cha I.-T."/>
        </authorList>
    </citation>
    <scope>NUCLEOTIDE SEQUENCE</scope>
    <source>
        <strain evidence="1">MSRO</strain>
    </source>
</reference>
<evidence type="ECO:0000313" key="2">
    <source>
        <dbReference type="EMBL" id="RUP76796.1"/>
    </source>
</evidence>
<reference evidence="1 3" key="2">
    <citation type="journal article" date="2015" name="MBio">
        <title>Genome sequence of the Drosophila melanogaster male-killing Spiroplasma strain MSRO endosymbiont.</title>
        <authorList>
            <person name="Paredes J.C."/>
            <person name="Herren J.K."/>
            <person name="Schupfer F."/>
            <person name="Marin R."/>
            <person name="Claverol S."/>
            <person name="Kuo C.H."/>
            <person name="Lemaitre B."/>
            <person name="Beven L."/>
        </authorList>
    </citation>
    <scope>NUCLEOTIDE SEQUENCE [LARGE SCALE GENOMIC DNA]</scope>
    <source>
        <strain evidence="1 3">MSRO</strain>
    </source>
</reference>
<gene>
    <name evidence="2" type="ORF">D6D54_04975</name>
    <name evidence="1" type="ORF">SMSRO_SF012410</name>
</gene>
<evidence type="ECO:0000313" key="4">
    <source>
        <dbReference type="Proteomes" id="UP000274545"/>
    </source>
</evidence>
<dbReference type="AlphaFoldDB" id="A0A2P6FD78"/>
<dbReference type="Proteomes" id="UP000274545">
    <property type="component" value="Unassembled WGS sequence"/>
</dbReference>
<reference evidence="2 4" key="4">
    <citation type="journal article" date="2019" name="Genome Biol. Evol.">
        <title>Toxin and genome evolution in a Drosophila defensive symbiosis.</title>
        <authorList>
            <person name="Ballinger M.J."/>
            <person name="Gawryluk R.M."/>
            <person name="Perlman S.J."/>
        </authorList>
    </citation>
    <scope>NUCLEOTIDE SEQUENCE [LARGE SCALE GENOMIC DNA]</scope>
    <source>
        <strain evidence="4">sNeo</strain>
        <strain evidence="2">SNeo</strain>
    </source>
</reference>
<dbReference type="OrthoDB" id="390205at2"/>
<sequence>MANNFTELTIDSNHRGSIIVSLLTIKKIILYAIRDITHQYFIDKIECRMIDNSILHIYISGKILREEELTELTEEINEAIMKELSYSLQIKPKNISIAYRH</sequence>
<organism evidence="1 3">
    <name type="scientific">Spiroplasma poulsonii</name>
    <dbReference type="NCBI Taxonomy" id="2138"/>
    <lineage>
        <taxon>Bacteria</taxon>
        <taxon>Bacillati</taxon>
        <taxon>Mycoplasmatota</taxon>
        <taxon>Mollicutes</taxon>
        <taxon>Entomoplasmatales</taxon>
        <taxon>Spiroplasmataceae</taxon>
        <taxon>Spiroplasma</taxon>
    </lineage>
</organism>
<name>A0A2P6FD78_9MOLU</name>
<evidence type="ECO:0000313" key="3">
    <source>
        <dbReference type="Proteomes" id="UP000031565"/>
    </source>
</evidence>
<dbReference type="RefSeq" id="WP_040093554.1">
    <property type="nucleotide sequence ID" value="NZ_CM020866.1"/>
</dbReference>
<proteinExistence type="predicted"/>
<accession>A0A2P6FD78</accession>
<dbReference type="EMBL" id="RAHC01000005">
    <property type="protein sequence ID" value="RUP76796.1"/>
    <property type="molecule type" value="Genomic_DNA"/>
</dbReference>
<dbReference type="Proteomes" id="UP000031565">
    <property type="component" value="Unassembled WGS sequence"/>
</dbReference>
<dbReference type="EMBL" id="JTLV02000001">
    <property type="protein sequence ID" value="PQM31408.1"/>
    <property type="molecule type" value="Genomic_DNA"/>
</dbReference>
<dbReference type="STRING" id="2138.SMSRO_v1c11750"/>
<dbReference type="InterPro" id="IPR054781">
    <property type="entry name" value="Asp23-rel"/>
</dbReference>
<evidence type="ECO:0000313" key="1">
    <source>
        <dbReference type="EMBL" id="PQM31408.1"/>
    </source>
</evidence>
<evidence type="ECO:0008006" key="5">
    <source>
        <dbReference type="Google" id="ProtNLM"/>
    </source>
</evidence>
<reference evidence="1" key="3">
    <citation type="submission" date="2017-11" db="EMBL/GenBank/DDBJ databases">
        <title>Cell-free culture of the endosymbiotic bacteria Spiroplasma poulsonii highlights bacterial genes involved in host-symbiont interactions.</title>
        <authorList>
            <person name="Masson F."/>
            <person name="Calderon Copete S.P."/>
            <person name="Schupfer F."/>
            <person name="Garcia-Arraez G."/>
            <person name="Lemaitre B."/>
        </authorList>
    </citation>
    <scope>NUCLEOTIDE SEQUENCE</scope>
    <source>
        <strain evidence="1">MSRO</strain>
    </source>
</reference>
<dbReference type="NCBIfam" id="NF045836">
    <property type="entry name" value="MMB_0454_fam"/>
    <property type="match status" value="1"/>
</dbReference>
<protein>
    <recommendedName>
        <fullName evidence="5">Asp23/Gls24 family envelope stress response protein</fullName>
    </recommendedName>
</protein>